<evidence type="ECO:0000313" key="1">
    <source>
        <dbReference type="EMBL" id="QDS88097.1"/>
    </source>
</evidence>
<keyword evidence="2" id="KW-1185">Reference proteome</keyword>
<sequence length="39" mass="4452">MGAAASALLRLFRVLEVGKRNFTFAPHRPRSKKTDEDKH</sequence>
<dbReference type="Proteomes" id="UP000319557">
    <property type="component" value="Chromosome"/>
</dbReference>
<reference evidence="1 2" key="1">
    <citation type="submission" date="2019-02" db="EMBL/GenBank/DDBJ databases">
        <title>Deep-cultivation of Planctomycetes and their phenomic and genomic characterization uncovers novel biology.</title>
        <authorList>
            <person name="Wiegand S."/>
            <person name="Jogler M."/>
            <person name="Boedeker C."/>
            <person name="Pinto D."/>
            <person name="Vollmers J."/>
            <person name="Rivas-Marin E."/>
            <person name="Kohn T."/>
            <person name="Peeters S.H."/>
            <person name="Heuer A."/>
            <person name="Rast P."/>
            <person name="Oberbeckmann S."/>
            <person name="Bunk B."/>
            <person name="Jeske O."/>
            <person name="Meyerdierks A."/>
            <person name="Storesund J.E."/>
            <person name="Kallscheuer N."/>
            <person name="Luecker S."/>
            <person name="Lage O.M."/>
            <person name="Pohl T."/>
            <person name="Merkel B.J."/>
            <person name="Hornburger P."/>
            <person name="Mueller R.-W."/>
            <person name="Bruemmer F."/>
            <person name="Labrenz M."/>
            <person name="Spormann A.M."/>
            <person name="Op den Camp H."/>
            <person name="Overmann J."/>
            <person name="Amann R."/>
            <person name="Jetten M.S.M."/>
            <person name="Mascher T."/>
            <person name="Medema M.H."/>
            <person name="Devos D.P."/>
            <person name="Kaster A.-K."/>
            <person name="Ovreas L."/>
            <person name="Rohde M."/>
            <person name="Galperin M.Y."/>
            <person name="Jogler C."/>
        </authorList>
    </citation>
    <scope>NUCLEOTIDE SEQUENCE [LARGE SCALE GENOMIC DNA]</scope>
    <source>
        <strain evidence="1 2">EC9</strain>
    </source>
</reference>
<proteinExistence type="predicted"/>
<organism evidence="1 2">
    <name type="scientific">Rosistilla ulvae</name>
    <dbReference type="NCBI Taxonomy" id="1930277"/>
    <lineage>
        <taxon>Bacteria</taxon>
        <taxon>Pseudomonadati</taxon>
        <taxon>Planctomycetota</taxon>
        <taxon>Planctomycetia</taxon>
        <taxon>Pirellulales</taxon>
        <taxon>Pirellulaceae</taxon>
        <taxon>Rosistilla</taxon>
    </lineage>
</organism>
<dbReference type="AlphaFoldDB" id="A0A517LZP5"/>
<gene>
    <name evidence="1" type="ORF">EC9_22830</name>
</gene>
<dbReference type="KEGG" id="ruv:EC9_22830"/>
<accession>A0A517LZP5</accession>
<dbReference type="EMBL" id="CP036261">
    <property type="protein sequence ID" value="QDS88097.1"/>
    <property type="molecule type" value="Genomic_DNA"/>
</dbReference>
<protein>
    <submittedName>
        <fullName evidence="1">Uncharacterized protein</fullName>
    </submittedName>
</protein>
<evidence type="ECO:0000313" key="2">
    <source>
        <dbReference type="Proteomes" id="UP000319557"/>
    </source>
</evidence>
<name>A0A517LZP5_9BACT</name>